<keyword evidence="1" id="KW-1133">Transmembrane helix</keyword>
<dbReference type="GO" id="GO:0015098">
    <property type="term" value="F:molybdate ion transmembrane transporter activity"/>
    <property type="evidence" value="ECO:0007669"/>
    <property type="project" value="InterPro"/>
</dbReference>
<evidence type="ECO:0000313" key="2">
    <source>
        <dbReference type="EMBL" id="KAK7846908.1"/>
    </source>
</evidence>
<dbReference type="Proteomes" id="UP000237347">
    <property type="component" value="Unassembled WGS sequence"/>
</dbReference>
<sequence length="96" mass="10487">MRWTPRSRSGNRATRGSAAELSGAVGDLGTYIPIVLTLTLVSHLDLGTTLIFTSLYNIATGLLFDIPMPVHLGVGFVLNFWVCFFVGLMIFLGLWV</sequence>
<accession>A0AAW0L7M6</accession>
<reference evidence="2 3" key="1">
    <citation type="journal article" date="2018" name="Sci. Data">
        <title>The draft genome sequence of cork oak.</title>
        <authorList>
            <person name="Ramos A.M."/>
            <person name="Usie A."/>
            <person name="Barbosa P."/>
            <person name="Barros P.M."/>
            <person name="Capote T."/>
            <person name="Chaves I."/>
            <person name="Simoes F."/>
            <person name="Abreu I."/>
            <person name="Carrasquinho I."/>
            <person name="Faro C."/>
            <person name="Guimaraes J.B."/>
            <person name="Mendonca D."/>
            <person name="Nobrega F."/>
            <person name="Rodrigues L."/>
            <person name="Saibo N.J.M."/>
            <person name="Varela M.C."/>
            <person name="Egas C."/>
            <person name="Matos J."/>
            <person name="Miguel C.M."/>
            <person name="Oliveira M.M."/>
            <person name="Ricardo C.P."/>
            <person name="Goncalves S."/>
        </authorList>
    </citation>
    <scope>NUCLEOTIDE SEQUENCE [LARGE SCALE GENOMIC DNA]</scope>
    <source>
        <strain evidence="3">cv. HL8</strain>
    </source>
</reference>
<dbReference type="PANTHER" id="PTHR31970">
    <property type="match status" value="1"/>
</dbReference>
<gene>
    <name evidence="2" type="primary">MOT2_5</name>
    <name evidence="2" type="ORF">CFP56_007236</name>
</gene>
<dbReference type="Pfam" id="PF16983">
    <property type="entry name" value="MFS_MOT1"/>
    <property type="match status" value="1"/>
</dbReference>
<organism evidence="2 3">
    <name type="scientific">Quercus suber</name>
    <name type="common">Cork oak</name>
    <dbReference type="NCBI Taxonomy" id="58331"/>
    <lineage>
        <taxon>Eukaryota</taxon>
        <taxon>Viridiplantae</taxon>
        <taxon>Streptophyta</taxon>
        <taxon>Embryophyta</taxon>
        <taxon>Tracheophyta</taxon>
        <taxon>Spermatophyta</taxon>
        <taxon>Magnoliopsida</taxon>
        <taxon>eudicotyledons</taxon>
        <taxon>Gunneridae</taxon>
        <taxon>Pentapetalae</taxon>
        <taxon>rosids</taxon>
        <taxon>fabids</taxon>
        <taxon>Fagales</taxon>
        <taxon>Fagaceae</taxon>
        <taxon>Quercus</taxon>
    </lineage>
</organism>
<proteinExistence type="predicted"/>
<evidence type="ECO:0000256" key="1">
    <source>
        <dbReference type="SAM" id="Phobius"/>
    </source>
</evidence>
<evidence type="ECO:0000313" key="3">
    <source>
        <dbReference type="Proteomes" id="UP000237347"/>
    </source>
</evidence>
<dbReference type="PANTHER" id="PTHR31970:SF9">
    <property type="entry name" value="MOLYBDATE TRANSPORTER 2"/>
    <property type="match status" value="1"/>
</dbReference>
<dbReference type="InterPro" id="IPR031563">
    <property type="entry name" value="MOT1/MOT2"/>
</dbReference>
<dbReference type="AlphaFoldDB" id="A0AAW0L7M6"/>
<feature type="transmembrane region" description="Helical" evidence="1">
    <location>
        <begin position="21"/>
        <end position="40"/>
    </location>
</feature>
<keyword evidence="3" id="KW-1185">Reference proteome</keyword>
<protein>
    <submittedName>
        <fullName evidence="2">Molybdate transporter 2</fullName>
    </submittedName>
</protein>
<comment type="caution">
    <text evidence="2">The sequence shown here is derived from an EMBL/GenBank/DDBJ whole genome shotgun (WGS) entry which is preliminary data.</text>
</comment>
<keyword evidence="1" id="KW-0812">Transmembrane</keyword>
<dbReference type="EMBL" id="PKMF04000148">
    <property type="protein sequence ID" value="KAK7846908.1"/>
    <property type="molecule type" value="Genomic_DNA"/>
</dbReference>
<name>A0AAW0L7M6_QUESU</name>
<keyword evidence="1" id="KW-0472">Membrane</keyword>
<feature type="transmembrane region" description="Helical" evidence="1">
    <location>
        <begin position="76"/>
        <end position="95"/>
    </location>
</feature>